<gene>
    <name evidence="1" type="ORF">ACK2TP_13565</name>
</gene>
<dbReference type="EMBL" id="JBJYXY010000001">
    <property type="protein sequence ID" value="MFN2976792.1"/>
    <property type="molecule type" value="Genomic_DNA"/>
</dbReference>
<organism evidence="1 2">
    <name type="scientific">Terriglobus aquaticus</name>
    <dbReference type="NCBI Taxonomy" id="940139"/>
    <lineage>
        <taxon>Bacteria</taxon>
        <taxon>Pseudomonadati</taxon>
        <taxon>Acidobacteriota</taxon>
        <taxon>Terriglobia</taxon>
        <taxon>Terriglobales</taxon>
        <taxon>Acidobacteriaceae</taxon>
        <taxon>Terriglobus</taxon>
    </lineage>
</organism>
<evidence type="ECO:0000313" key="1">
    <source>
        <dbReference type="EMBL" id="MFN2976792.1"/>
    </source>
</evidence>
<comment type="caution">
    <text evidence="1">The sequence shown here is derived from an EMBL/GenBank/DDBJ whole genome shotgun (WGS) entry which is preliminary data.</text>
</comment>
<dbReference type="Proteomes" id="UP001634747">
    <property type="component" value="Unassembled WGS sequence"/>
</dbReference>
<protein>
    <submittedName>
        <fullName evidence="1">Uncharacterized protein</fullName>
    </submittedName>
</protein>
<sequence length="207" mass="21640">MGAHVVNLAQQNGARELTGDGWIATVLDRPPLIAPARQFTFPFAVAGEEDALARGALWLQVRSTGGTWLAQCALGFAGTGVAHGLWPLAGGGLLACAGGYAYAIDPDAPERTVLLPPRPAVAVIALAERTVLVTHHALAVREADGEVWATPRLSWEGVTVTGADEAAVRGLGWNMMDDVEIAFEVDLRRRTATGGGYRLSGDCSASV</sequence>
<accession>A0ABW9KNW5</accession>
<keyword evidence="2" id="KW-1185">Reference proteome</keyword>
<dbReference type="RefSeq" id="WP_344686733.1">
    <property type="nucleotide sequence ID" value="NZ_BAABBH010000001.1"/>
</dbReference>
<proteinExistence type="predicted"/>
<reference evidence="1 2" key="1">
    <citation type="submission" date="2024-12" db="EMBL/GenBank/DDBJ databases">
        <authorList>
            <person name="Lee Y."/>
        </authorList>
    </citation>
    <scope>NUCLEOTIDE SEQUENCE [LARGE SCALE GENOMIC DNA]</scope>
    <source>
        <strain evidence="1 2">03SUJ4</strain>
    </source>
</reference>
<name>A0ABW9KNW5_9BACT</name>
<evidence type="ECO:0000313" key="2">
    <source>
        <dbReference type="Proteomes" id="UP001634747"/>
    </source>
</evidence>